<comment type="caution">
    <text evidence="3">The sequence shown here is derived from an EMBL/GenBank/DDBJ whole genome shotgun (WGS) entry which is preliminary data.</text>
</comment>
<evidence type="ECO:0000313" key="3">
    <source>
        <dbReference type="EMBL" id="KAF5314278.1"/>
    </source>
</evidence>
<feature type="region of interest" description="Disordered" evidence="1">
    <location>
        <begin position="1"/>
        <end position="30"/>
    </location>
</feature>
<feature type="compositionally biased region" description="Polar residues" evidence="1">
    <location>
        <begin position="139"/>
        <end position="165"/>
    </location>
</feature>
<accession>A0A8H5EW88</accession>
<feature type="compositionally biased region" description="Acidic residues" evidence="1">
    <location>
        <begin position="16"/>
        <end position="25"/>
    </location>
</feature>
<evidence type="ECO:0000256" key="1">
    <source>
        <dbReference type="SAM" id="MobiDB-lite"/>
    </source>
</evidence>
<protein>
    <recommendedName>
        <fullName evidence="2">PARP catalytic domain-containing protein</fullName>
    </recommendedName>
</protein>
<dbReference type="SUPFAM" id="SSF56399">
    <property type="entry name" value="ADP-ribosylation"/>
    <property type="match status" value="1"/>
</dbReference>
<feature type="region of interest" description="Disordered" evidence="1">
    <location>
        <begin position="94"/>
        <end position="124"/>
    </location>
</feature>
<dbReference type="Gene3D" id="3.90.228.10">
    <property type="match status" value="1"/>
</dbReference>
<dbReference type="InterPro" id="IPR012317">
    <property type="entry name" value="Poly(ADP-ribose)pol_cat_dom"/>
</dbReference>
<dbReference type="OrthoDB" id="9514740at2759"/>
<feature type="compositionally biased region" description="Low complexity" evidence="1">
    <location>
        <begin position="167"/>
        <end position="188"/>
    </location>
</feature>
<dbReference type="PANTHER" id="PTHR31681">
    <property type="entry name" value="C2H2-LIKE ZINC FINGER PROTEIN"/>
    <property type="match status" value="1"/>
</dbReference>
<dbReference type="EMBL" id="JAACJJ010000044">
    <property type="protein sequence ID" value="KAF5314278.1"/>
    <property type="molecule type" value="Genomic_DNA"/>
</dbReference>
<keyword evidence="4" id="KW-1185">Reference proteome</keyword>
<dbReference type="AlphaFoldDB" id="A0A8H5EW88"/>
<reference evidence="3 4" key="1">
    <citation type="journal article" date="2020" name="ISME J.">
        <title>Uncovering the hidden diversity of litter-decomposition mechanisms in mushroom-forming fungi.</title>
        <authorList>
            <person name="Floudas D."/>
            <person name="Bentzer J."/>
            <person name="Ahren D."/>
            <person name="Johansson T."/>
            <person name="Persson P."/>
            <person name="Tunlid A."/>
        </authorList>
    </citation>
    <scope>NUCLEOTIDE SEQUENCE [LARGE SCALE GENOMIC DNA]</scope>
    <source>
        <strain evidence="3 4">CBS 101986</strain>
    </source>
</reference>
<feature type="region of interest" description="Disordered" evidence="1">
    <location>
        <begin position="139"/>
        <end position="188"/>
    </location>
</feature>
<dbReference type="Proteomes" id="UP000567179">
    <property type="component" value="Unassembled WGS sequence"/>
</dbReference>
<evidence type="ECO:0000259" key="2">
    <source>
        <dbReference type="Pfam" id="PF00644"/>
    </source>
</evidence>
<sequence length="482" mass="52056">MSLLATHLDNNQIQDSYDDFDDDEGNFNSYYQDDLEEEDDDDGLGGLTGQDLCIVCEARPAYSKNGKSYPTCGLTCAKVLEQAQAEMLQQALSNARAPQVNRRSNSASVPIPRAPARTASSGQARVDGLVNNMANLSFQRRGTDNSGSASARNPSTTQRAPTTNRLPRGGNTSTRGRTTGATTTTTTAPNTVRRQAIVTFQLCVVCVAKPCHDAQFVTCGLKCAEKLVTSGPHDKTMCDYCHRRPRVTGKNQCGATCAEKAKLACLLCKARPKLNRYHLCGRSCKQIATKSTPLILEAPAGHITYEQVEKKFLSAWKYPGTAIPTIKKIYKIIENKSFLQPYDAYKKAHGNKEVFRYHGTSKKCSLGAAGNTTLCNIAGCALCSILRTSFKVSLANPAGAFGAGVYSSSASNKAYSYSGGGTGAMILTKVILGNPYNVTGWNQVMSCPAGYNSVVFDRQNGSLNETIVYTDDAIRPVFLIIF</sequence>
<gene>
    <name evidence="3" type="ORF">D9619_011841</name>
</gene>
<dbReference type="GO" id="GO:0003950">
    <property type="term" value="F:NAD+ poly-ADP-ribosyltransferase activity"/>
    <property type="evidence" value="ECO:0007669"/>
    <property type="project" value="InterPro"/>
</dbReference>
<dbReference type="Pfam" id="PF00644">
    <property type="entry name" value="PARP"/>
    <property type="match status" value="1"/>
</dbReference>
<proteinExistence type="predicted"/>
<organism evidence="3 4">
    <name type="scientific">Psilocybe cf. subviscida</name>
    <dbReference type="NCBI Taxonomy" id="2480587"/>
    <lineage>
        <taxon>Eukaryota</taxon>
        <taxon>Fungi</taxon>
        <taxon>Dikarya</taxon>
        <taxon>Basidiomycota</taxon>
        <taxon>Agaricomycotina</taxon>
        <taxon>Agaricomycetes</taxon>
        <taxon>Agaricomycetidae</taxon>
        <taxon>Agaricales</taxon>
        <taxon>Agaricineae</taxon>
        <taxon>Strophariaceae</taxon>
        <taxon>Psilocybe</taxon>
    </lineage>
</organism>
<dbReference type="PANTHER" id="PTHR31681:SF3">
    <property type="entry name" value="OS04G0690100 PROTEIN"/>
    <property type="match status" value="1"/>
</dbReference>
<evidence type="ECO:0000313" key="4">
    <source>
        <dbReference type="Proteomes" id="UP000567179"/>
    </source>
</evidence>
<feature type="domain" description="PARP catalytic" evidence="2">
    <location>
        <begin position="305"/>
        <end position="474"/>
    </location>
</feature>
<name>A0A8H5EW88_9AGAR</name>